<dbReference type="EMBL" id="CP012670">
    <property type="protein sequence ID" value="AUX26553.1"/>
    <property type="molecule type" value="Genomic_DNA"/>
</dbReference>
<evidence type="ECO:0000256" key="2">
    <source>
        <dbReference type="SAM" id="SignalP"/>
    </source>
</evidence>
<feature type="signal peptide" evidence="2">
    <location>
        <begin position="1"/>
        <end position="28"/>
    </location>
</feature>
<feature type="chain" id="PRO_5020836415" description="PEGA domain-containing protein" evidence="2">
    <location>
        <begin position="29"/>
        <end position="415"/>
    </location>
</feature>
<gene>
    <name evidence="3" type="ORF">SOCEGT47_071230</name>
</gene>
<organism evidence="3 4">
    <name type="scientific">Sorangium cellulosum</name>
    <name type="common">Polyangium cellulosum</name>
    <dbReference type="NCBI Taxonomy" id="56"/>
    <lineage>
        <taxon>Bacteria</taxon>
        <taxon>Pseudomonadati</taxon>
        <taxon>Myxococcota</taxon>
        <taxon>Polyangia</taxon>
        <taxon>Polyangiales</taxon>
        <taxon>Polyangiaceae</taxon>
        <taxon>Sorangium</taxon>
    </lineage>
</organism>
<dbReference type="AlphaFoldDB" id="A0A4P2QBR5"/>
<evidence type="ECO:0000313" key="4">
    <source>
        <dbReference type="Proteomes" id="UP000295781"/>
    </source>
</evidence>
<proteinExistence type="predicted"/>
<dbReference type="SUPFAM" id="SSF48452">
    <property type="entry name" value="TPR-like"/>
    <property type="match status" value="1"/>
</dbReference>
<feature type="compositionally biased region" description="Pro residues" evidence="1">
    <location>
        <begin position="196"/>
        <end position="214"/>
    </location>
</feature>
<evidence type="ECO:0000256" key="1">
    <source>
        <dbReference type="SAM" id="MobiDB-lite"/>
    </source>
</evidence>
<feature type="region of interest" description="Disordered" evidence="1">
    <location>
        <begin position="189"/>
        <end position="217"/>
    </location>
</feature>
<name>A0A4P2QBR5_SORCE</name>
<accession>A0A4P2QBR5</accession>
<keyword evidence="2" id="KW-0732">Signal</keyword>
<reference evidence="3 4" key="1">
    <citation type="submission" date="2015-09" db="EMBL/GenBank/DDBJ databases">
        <title>Sorangium comparison.</title>
        <authorList>
            <person name="Zaburannyi N."/>
            <person name="Bunk B."/>
            <person name="Overmann J."/>
            <person name="Mueller R."/>
        </authorList>
    </citation>
    <scope>NUCLEOTIDE SEQUENCE [LARGE SCALE GENOMIC DNA]</scope>
    <source>
        <strain evidence="3 4">So ceGT47</strain>
    </source>
</reference>
<dbReference type="Gene3D" id="1.25.40.10">
    <property type="entry name" value="Tetratricopeptide repeat domain"/>
    <property type="match status" value="1"/>
</dbReference>
<sequence length="415" mass="44628">MARSHGLLPLALCAALLGLVVQLSPAHAQVEPYRQHMENGIKLFQDRNYRAAVVEFEAAYKAKPKASPLFNIALAEKALFNYPRAIAALERALAHHRDTMDEGDEKTARSAIEEMRALLAHVTIEVNPPTAALLIDGEEQPPSSSAARVVELGPGVHRIGARAEGYTSAEQSVTVVSGQRDRKVRLTLAPDRAAIPPEPTPVTLPPPPPPPKPVPVQSSRQGYYVIGAASLLWPLAHPRAFPAEPNSGGAGSIRVGYRVNTPAAFDVMFQYANIATGADEAEHSDASYTFGSTRVGLNVRLMTPGQTWRFVGSIGGGLTYDDVSFDNLRRPDGSDLCNGACQHAWGVNAFVFSEVGVELDLGGVLLGFSLDSYFQSSRGISYKLDENDPNSDDITLYSSVLLQLGGSLHAGYAFW</sequence>
<evidence type="ECO:0000313" key="3">
    <source>
        <dbReference type="EMBL" id="AUX26553.1"/>
    </source>
</evidence>
<protein>
    <recommendedName>
        <fullName evidence="5">PEGA domain-containing protein</fullName>
    </recommendedName>
</protein>
<dbReference type="Proteomes" id="UP000295781">
    <property type="component" value="Chromosome"/>
</dbReference>
<evidence type="ECO:0008006" key="5">
    <source>
        <dbReference type="Google" id="ProtNLM"/>
    </source>
</evidence>
<dbReference type="InterPro" id="IPR011990">
    <property type="entry name" value="TPR-like_helical_dom_sf"/>
</dbReference>
<dbReference type="RefSeq" id="WP_165373512.1">
    <property type="nucleotide sequence ID" value="NZ_CP012670.1"/>
</dbReference>